<dbReference type="SUPFAM" id="SSF57850">
    <property type="entry name" value="RING/U-box"/>
    <property type="match status" value="1"/>
</dbReference>
<dbReference type="PROSITE" id="PS00518">
    <property type="entry name" value="ZF_RING_1"/>
    <property type="match status" value="1"/>
</dbReference>
<dbReference type="VEuPathDB" id="AmoebaDB:ACA1_174460"/>
<dbReference type="Pfam" id="PF03366">
    <property type="entry name" value="YEATS"/>
    <property type="match status" value="1"/>
</dbReference>
<evidence type="ECO:0000313" key="8">
    <source>
        <dbReference type="Proteomes" id="UP000011083"/>
    </source>
</evidence>
<dbReference type="Proteomes" id="UP000011083">
    <property type="component" value="Unassembled WGS sequence"/>
</dbReference>
<evidence type="ECO:0000256" key="5">
    <source>
        <dbReference type="PROSITE-ProRule" id="PRU00175"/>
    </source>
</evidence>
<feature type="domain" description="RING-type" evidence="6">
    <location>
        <begin position="20"/>
        <end position="58"/>
    </location>
</feature>
<dbReference type="RefSeq" id="XP_004356685.1">
    <property type="nucleotide sequence ID" value="XM_004356632.1"/>
</dbReference>
<dbReference type="InterPro" id="IPR017907">
    <property type="entry name" value="Znf_RING_CS"/>
</dbReference>
<dbReference type="InterPro" id="IPR055129">
    <property type="entry name" value="YEATS_dom"/>
</dbReference>
<evidence type="ECO:0000256" key="1">
    <source>
        <dbReference type="ARBA" id="ARBA00022723"/>
    </source>
</evidence>
<dbReference type="InterPro" id="IPR013083">
    <property type="entry name" value="Znf_RING/FYVE/PHD"/>
</dbReference>
<dbReference type="Gene3D" id="2.60.40.1970">
    <property type="entry name" value="YEATS domain"/>
    <property type="match status" value="1"/>
</dbReference>
<dbReference type="InterPro" id="IPR001841">
    <property type="entry name" value="Znf_RING"/>
</dbReference>
<dbReference type="CDD" id="cd16514">
    <property type="entry name" value="RING-HC_LONFs_rpt2"/>
    <property type="match status" value="1"/>
</dbReference>
<dbReference type="EMBL" id="KB007811">
    <property type="protein sequence ID" value="ELR24785.1"/>
    <property type="molecule type" value="Genomic_DNA"/>
</dbReference>
<evidence type="ECO:0000259" key="6">
    <source>
        <dbReference type="PROSITE" id="PS50089"/>
    </source>
</evidence>
<dbReference type="PANTHER" id="PTHR23327">
    <property type="entry name" value="RING FINGER PROTEIN 127"/>
    <property type="match status" value="1"/>
</dbReference>
<dbReference type="KEGG" id="acan:ACA1_174460"/>
<name>L8HHW8_ACACF</name>
<keyword evidence="8" id="KW-1185">Reference proteome</keyword>
<dbReference type="OMA" id="KIEVNYG"/>
<dbReference type="STRING" id="1257118.L8HHW8"/>
<dbReference type="AlphaFoldDB" id="L8HHW8"/>
<gene>
    <name evidence="7" type="ORF">ACA1_174460</name>
</gene>
<proteinExistence type="predicted"/>
<evidence type="ECO:0000256" key="2">
    <source>
        <dbReference type="ARBA" id="ARBA00022771"/>
    </source>
</evidence>
<evidence type="ECO:0000256" key="3">
    <source>
        <dbReference type="ARBA" id="ARBA00022833"/>
    </source>
</evidence>
<keyword evidence="2 5" id="KW-0863">Zinc-finger</keyword>
<dbReference type="GO" id="GO:0008270">
    <property type="term" value="F:zinc ion binding"/>
    <property type="evidence" value="ECO:0007669"/>
    <property type="project" value="UniProtKB-KW"/>
</dbReference>
<dbReference type="InterPro" id="IPR038704">
    <property type="entry name" value="YEAST_sf"/>
</dbReference>
<evidence type="ECO:0000256" key="4">
    <source>
        <dbReference type="ARBA" id="ARBA00023242"/>
    </source>
</evidence>
<dbReference type="OrthoDB" id="654191at2759"/>
<reference evidence="7 8" key="1">
    <citation type="journal article" date="2013" name="Genome Biol.">
        <title>Genome of Acanthamoeba castellanii highlights extensive lateral gene transfer and early evolution of tyrosine kinase signaling.</title>
        <authorList>
            <person name="Clarke M."/>
            <person name="Lohan A.J."/>
            <person name="Liu B."/>
            <person name="Lagkouvardos I."/>
            <person name="Roy S."/>
            <person name="Zafar N."/>
            <person name="Bertelli C."/>
            <person name="Schilde C."/>
            <person name="Kianianmomeni A."/>
            <person name="Burglin T.R."/>
            <person name="Frech C."/>
            <person name="Turcotte B."/>
            <person name="Kopec K.O."/>
            <person name="Synnott J.M."/>
            <person name="Choo C."/>
            <person name="Paponov I."/>
            <person name="Finkler A."/>
            <person name="Soon Heng Tan C."/>
            <person name="Hutchins A.P."/>
            <person name="Weinmeier T."/>
            <person name="Rattei T."/>
            <person name="Chu J.S."/>
            <person name="Gimenez G."/>
            <person name="Irimia M."/>
            <person name="Rigden D.J."/>
            <person name="Fitzpatrick D.A."/>
            <person name="Lorenzo-Morales J."/>
            <person name="Bateman A."/>
            <person name="Chiu C.H."/>
            <person name="Tang P."/>
            <person name="Hegemann P."/>
            <person name="Fromm H."/>
            <person name="Raoult D."/>
            <person name="Greub G."/>
            <person name="Miranda-Saavedra D."/>
            <person name="Chen N."/>
            <person name="Nash P."/>
            <person name="Ginger M.L."/>
            <person name="Horn M."/>
            <person name="Schaap P."/>
            <person name="Caler L."/>
            <person name="Loftus B."/>
        </authorList>
    </citation>
    <scope>NUCLEOTIDE SEQUENCE [LARGE SCALE GENOMIC DNA]</scope>
    <source>
        <strain evidence="7 8">Neff</strain>
    </source>
</reference>
<dbReference type="GO" id="GO:0061630">
    <property type="term" value="F:ubiquitin protein ligase activity"/>
    <property type="evidence" value="ECO:0007669"/>
    <property type="project" value="TreeGrafter"/>
</dbReference>
<keyword evidence="1" id="KW-0479">Metal-binding</keyword>
<accession>L8HHW8</accession>
<organism evidence="7 8">
    <name type="scientific">Acanthamoeba castellanii (strain ATCC 30010 / Neff)</name>
    <dbReference type="NCBI Taxonomy" id="1257118"/>
    <lineage>
        <taxon>Eukaryota</taxon>
        <taxon>Amoebozoa</taxon>
        <taxon>Discosea</taxon>
        <taxon>Longamoebia</taxon>
        <taxon>Centramoebida</taxon>
        <taxon>Acanthamoebidae</taxon>
        <taxon>Acanthamoeba</taxon>
    </lineage>
</organism>
<evidence type="ECO:0000313" key="7">
    <source>
        <dbReference type="EMBL" id="ELR24785.1"/>
    </source>
</evidence>
<dbReference type="PANTHER" id="PTHR23327:SF42">
    <property type="entry name" value="LON PEPTIDASE N-TERMINAL DOMAIN AND RING FINGER PROTEIN C14F5.10C"/>
    <property type="match status" value="1"/>
</dbReference>
<dbReference type="SMART" id="SM00184">
    <property type="entry name" value="RING"/>
    <property type="match status" value="1"/>
</dbReference>
<sequence length="206" mass="23372">MALEGADSTMVKLEGVDFMCPVCTELIYKPVTTPCGHTFCEVCLAMALAYKAKCPMCRETCGLSHAQFKVNVLMAAIIEQSFGDLYKKRAQEMEKQALVVRQGKKKLIIGNTHETVPSTSQNRHKWKFFCTVLDMDERLGVAPPSVPTSYYIQKVEVFLHPTFNPNRLVLTEQPFEFARLFISSPHRSFFRPFFLRVCRLAGACFS</sequence>
<dbReference type="Pfam" id="PF13923">
    <property type="entry name" value="zf-C3HC4_2"/>
    <property type="match status" value="1"/>
</dbReference>
<dbReference type="Gene3D" id="3.30.40.10">
    <property type="entry name" value="Zinc/RING finger domain, C3HC4 (zinc finger)"/>
    <property type="match status" value="1"/>
</dbReference>
<dbReference type="GeneID" id="14925813"/>
<dbReference type="PROSITE" id="PS50089">
    <property type="entry name" value="ZF_RING_2"/>
    <property type="match status" value="1"/>
</dbReference>
<keyword evidence="3" id="KW-0862">Zinc</keyword>
<keyword evidence="4" id="KW-0539">Nucleus</keyword>
<protein>
    <submittedName>
        <fullName evidence="7">Zinc finger, C3HC4 type (RING finger) domain containing protein</fullName>
    </submittedName>
</protein>